<sequence>MDLFKQILPEVREVLLTASAPQLQTFLDSMLSEGILSREYYQTLLDEKDTDDLARKLALTLLGKRAGPSDPHSRLPPLQLSGNARGPAKNGAVSLRTRNWTAAPAPDEVSPGGIPPETPCLQSEAHPASMDEMEEAPAVQVSEAASDDQDNPEVFYTVERDESGEVLSLCADMGEAYDKIGILSRAVGLYVPNFVKVKGEGNVGASPRIGGCIKRCMNEGMISLLQLAKRFGGIM</sequence>
<reference evidence="3" key="1">
    <citation type="submission" date="2025-08" db="UniProtKB">
        <authorList>
            <consortium name="RefSeq"/>
        </authorList>
    </citation>
    <scope>IDENTIFICATION</scope>
    <source>
        <tissue evidence="3">Skeletal muscle</tissue>
    </source>
</reference>
<evidence type="ECO:0000313" key="3">
    <source>
        <dbReference type="RefSeq" id="XP_013907312.1"/>
    </source>
</evidence>
<proteinExistence type="predicted"/>
<name>A0A6I9X0K6_9SAUR</name>
<dbReference type="KEGG" id="tsr:106537644"/>
<evidence type="ECO:0000313" key="2">
    <source>
        <dbReference type="Proteomes" id="UP000504617"/>
    </source>
</evidence>
<evidence type="ECO:0000256" key="1">
    <source>
        <dbReference type="SAM" id="MobiDB-lite"/>
    </source>
</evidence>
<feature type="region of interest" description="Disordered" evidence="1">
    <location>
        <begin position="64"/>
        <end position="126"/>
    </location>
</feature>
<dbReference type="AlphaFoldDB" id="A0A6I9X0K6"/>
<protein>
    <submittedName>
        <fullName evidence="3">MHC class II transactivator-like</fullName>
    </submittedName>
</protein>
<accession>A0A6I9X0K6</accession>
<gene>
    <name evidence="3" type="primary">LOC106537644</name>
</gene>
<organism evidence="2 3">
    <name type="scientific">Thamnophis sirtalis</name>
    <dbReference type="NCBI Taxonomy" id="35019"/>
    <lineage>
        <taxon>Eukaryota</taxon>
        <taxon>Metazoa</taxon>
        <taxon>Chordata</taxon>
        <taxon>Craniata</taxon>
        <taxon>Vertebrata</taxon>
        <taxon>Euteleostomi</taxon>
        <taxon>Lepidosauria</taxon>
        <taxon>Squamata</taxon>
        <taxon>Bifurcata</taxon>
        <taxon>Unidentata</taxon>
        <taxon>Episquamata</taxon>
        <taxon>Toxicofera</taxon>
        <taxon>Serpentes</taxon>
        <taxon>Colubroidea</taxon>
        <taxon>Colubridae</taxon>
        <taxon>Natricinae</taxon>
        <taxon>Thamnophis</taxon>
    </lineage>
</organism>
<keyword evidence="2" id="KW-1185">Reference proteome</keyword>
<dbReference type="Proteomes" id="UP000504617">
    <property type="component" value="Unplaced"/>
</dbReference>
<dbReference type="OrthoDB" id="120976at2759"/>
<dbReference type="GeneID" id="106537644"/>
<dbReference type="RefSeq" id="XP_013907312.1">
    <property type="nucleotide sequence ID" value="XM_014051837.1"/>
</dbReference>